<dbReference type="SUPFAM" id="SSF54518">
    <property type="entry name" value="Tubby C-terminal domain-like"/>
    <property type="match status" value="1"/>
</dbReference>
<dbReference type="RefSeq" id="XP_066067525.1">
    <property type="nucleotide sequence ID" value="XM_066211428.1"/>
</dbReference>
<evidence type="ECO:0000256" key="1">
    <source>
        <dbReference type="ARBA" id="ARBA00005350"/>
    </source>
</evidence>
<reference evidence="3" key="3">
    <citation type="submission" date="2024-01" db="EMBL/GenBank/DDBJ databases">
        <authorList>
            <person name="Coelho M.A."/>
            <person name="David-Palma M."/>
            <person name="Shea T."/>
            <person name="Sun S."/>
            <person name="Cuomo C.A."/>
            <person name="Heitman J."/>
        </authorList>
    </citation>
    <scope>NUCLEOTIDE SEQUENCE</scope>
    <source>
        <strain evidence="3">CBS 7841</strain>
    </source>
</reference>
<dbReference type="InterPro" id="IPR025659">
    <property type="entry name" value="Tubby-like_C"/>
</dbReference>
<dbReference type="GO" id="GO:0017128">
    <property type="term" value="F:phospholipid scramblase activity"/>
    <property type="evidence" value="ECO:0007669"/>
    <property type="project" value="InterPro"/>
</dbReference>
<dbReference type="GeneID" id="91086210"/>
<dbReference type="VEuPathDB" id="FungiDB:L203_01249"/>
<dbReference type="Gene3D" id="2.40.160.200">
    <property type="entry name" value="LURP1-related"/>
    <property type="match status" value="1"/>
</dbReference>
<dbReference type="GO" id="GO:0005886">
    <property type="term" value="C:plasma membrane"/>
    <property type="evidence" value="ECO:0007669"/>
    <property type="project" value="TreeGrafter"/>
</dbReference>
<gene>
    <name evidence="3" type="ORF">L203_101998</name>
</gene>
<feature type="region of interest" description="Disordered" evidence="2">
    <location>
        <begin position="343"/>
        <end position="363"/>
    </location>
</feature>
<accession>A0A1E3IR89</accession>
<evidence type="ECO:0000256" key="2">
    <source>
        <dbReference type="SAM" id="MobiDB-lite"/>
    </source>
</evidence>
<dbReference type="AlphaFoldDB" id="A0A1E3IR89"/>
<reference evidence="3" key="1">
    <citation type="submission" date="2016-06" db="EMBL/GenBank/DDBJ databases">
        <authorList>
            <person name="Cuomo C."/>
            <person name="Litvintseva A."/>
            <person name="Heitman J."/>
            <person name="Chen Y."/>
            <person name="Sun S."/>
            <person name="Springer D."/>
            <person name="Dromer F."/>
            <person name="Young S."/>
            <person name="Zeng Q."/>
            <person name="Chapman S."/>
            <person name="Gujja S."/>
            <person name="Saif S."/>
            <person name="Birren B."/>
        </authorList>
    </citation>
    <scope>NUCLEOTIDE SEQUENCE</scope>
    <source>
        <strain evidence="3">CBS 7841</strain>
    </source>
</reference>
<organism evidence="3 4">
    <name type="scientific">Cryptococcus depauperatus CBS 7841</name>
    <dbReference type="NCBI Taxonomy" id="1295531"/>
    <lineage>
        <taxon>Eukaryota</taxon>
        <taxon>Fungi</taxon>
        <taxon>Dikarya</taxon>
        <taxon>Basidiomycota</taxon>
        <taxon>Agaricomycotina</taxon>
        <taxon>Tremellomycetes</taxon>
        <taxon>Tremellales</taxon>
        <taxon>Cryptococcaceae</taxon>
        <taxon>Cryptococcus</taxon>
    </lineage>
</organism>
<dbReference type="PANTHER" id="PTHR23248:SF9">
    <property type="entry name" value="PHOSPHOLIPID SCRAMBLASE"/>
    <property type="match status" value="1"/>
</dbReference>
<dbReference type="InterPro" id="IPR005552">
    <property type="entry name" value="Scramblase"/>
</dbReference>
<dbReference type="Pfam" id="PF03803">
    <property type="entry name" value="Scramblase"/>
    <property type="match status" value="1"/>
</dbReference>
<dbReference type="Proteomes" id="UP000094043">
    <property type="component" value="Chromosome 2"/>
</dbReference>
<feature type="compositionally biased region" description="Gly residues" evidence="2">
    <location>
        <begin position="434"/>
        <end position="449"/>
    </location>
</feature>
<dbReference type="PANTHER" id="PTHR23248">
    <property type="entry name" value="PHOSPHOLIPID SCRAMBLASE-RELATED"/>
    <property type="match status" value="1"/>
</dbReference>
<dbReference type="OrthoDB" id="191150at2759"/>
<comment type="similarity">
    <text evidence="1">Belongs to the phospholipid scramblase family.</text>
</comment>
<reference evidence="3" key="2">
    <citation type="journal article" date="2022" name="Elife">
        <title>Obligate sexual reproduction of a homothallic fungus closely related to the Cryptococcus pathogenic species complex.</title>
        <authorList>
            <person name="Passer A.R."/>
            <person name="Clancey S.A."/>
            <person name="Shea T."/>
            <person name="David-Palma M."/>
            <person name="Averette A.F."/>
            <person name="Boekhout T."/>
            <person name="Porcel B.M."/>
            <person name="Nowrousian M."/>
            <person name="Cuomo C.A."/>
            <person name="Sun S."/>
            <person name="Heitman J."/>
            <person name="Coelho M.A."/>
        </authorList>
    </citation>
    <scope>NUCLEOTIDE SEQUENCE</scope>
    <source>
        <strain evidence="3">CBS 7841</strain>
    </source>
</reference>
<dbReference type="InterPro" id="IPR038595">
    <property type="entry name" value="LOR_sf"/>
</dbReference>
<proteinExistence type="inferred from homology"/>
<protein>
    <submittedName>
        <fullName evidence="3">Uncharacterized protein</fullName>
    </submittedName>
</protein>
<keyword evidence="4" id="KW-1185">Reference proteome</keyword>
<sequence>MLYKEVAIAFRSHFVEARSRGIATALPALRQQERLPRGHVRPTRKHLISRPIGQSNIEGEPDVHVTPIQPVHSVYIPPDTHGVLGDNHAAKEILGHESLVIVRQLEMLNIFMGFEQANRYAIHSSDGQHVGFLAEEEQGIFSTMNRQILRTHRPFRSLVMDRFGKPVLWIRRPFSFINSRISVHSSQDLESKLVGETQQQWHPWRRRYNLFQSRNTETLKQFAKIDGGFWTWDFWLKDRDDRLIASINRNFRGFGRELFTDTGQYVIRFDAAGTELDIAPGSKLSLQGQTLIMPRTAENGLTLDQRAMTLATAVSIDFDYFSRHSETGAMGFPFFWWGGGEGADAQAGPRPSSVPPNDAKAASTAGMMGATNAVGEGDLTEDELVYGRQSPGSVNSKSDEVNEPSQGYGQDDQEWSEQTMRDPWPNQGDNDGDWWGGGDGGFGDDGGTW</sequence>
<name>A0A1E3IR89_9TREE</name>
<dbReference type="KEGG" id="cdep:91086210"/>
<dbReference type="EMBL" id="CP143785">
    <property type="protein sequence ID" value="WVN86825.1"/>
    <property type="molecule type" value="Genomic_DNA"/>
</dbReference>
<evidence type="ECO:0000313" key="4">
    <source>
        <dbReference type="Proteomes" id="UP000094043"/>
    </source>
</evidence>
<evidence type="ECO:0000313" key="3">
    <source>
        <dbReference type="EMBL" id="WVN86825.1"/>
    </source>
</evidence>
<feature type="region of interest" description="Disordered" evidence="2">
    <location>
        <begin position="388"/>
        <end position="449"/>
    </location>
</feature>